<sequence>MNTLKYAPIAFLIFYLGYCEGGFMKDPSVDEIIGAATFDIGKGVYAKVPSETEQVVPTGLTMDQHVQRITMEFKGSDGIRKPKLEHLIAGSIYEIKLSGRMDFHGLWERYMMKPNSAERTWVEIERRKTSYDRLDHLRSRLYHWCLNADKLSIMDHAQLWSRREWEELGDNFVASEQMVKLAIDFHTLSTIWKGYQFLWTMITQLAICSTSHRFEMLSEPQIRDAAGGDEILIGTMTEFSNTVHSKRTEFDREEEFYDWLGRTVPEPYRMSHLSRFPVPNDWIRSCKRENDVITECAGYDLSGDRTHNVQKGPEFWKKLELVTERENLKPLLMAYQELCEFFKNGFPFDRLFEYHKLISRISREIEKFGDEVTQMTLQAHLDGMIHAQDTVAIDKVQSVNNYRGLTAKDVSNRVLRDKVNLVMNYAEELHQQPNLRPGAGEIHTNLRATKWQLREIAHLLCEVMSLDYYIEFDEVAQQVDYDVSRTNLPKVIKQKTRQFAKFIQEGLEVETDTRIENTPKQPRLRETFMEWDTDLSEALMDVKIAEPISGETLTEALRNIKSKYNLDEIMNRKSATPSTRQRKINEYNASLIHILAEFQLQDIPTKIFPLQDTPTIWEVMVKATEREFSTMLATNAKILISCLRQSQKFIQDLPVLDRIFYFTSQVKSSRRSTIIKKVQSSLKEYLNPKMSKEIEESQKFKPMTTNEINMLEKILELIRLNSKHSHYSVWKQNILPKFLDLPTNLVMILGDMFSDCSRKYLSGKKDFRDHLLGKSWEDAAFYKQIQHRFLSKKAKEELDRVLEALTEASIRKAQEEFMISKYPGQLGVLLASE</sequence>
<dbReference type="EMBL" id="PKSM01000119">
    <property type="protein sequence ID" value="POW10370.1"/>
    <property type="molecule type" value="Genomic_DNA"/>
</dbReference>
<protein>
    <submittedName>
        <fullName evidence="2">Uncharacterized protein</fullName>
    </submittedName>
</protein>
<dbReference type="VEuPathDB" id="FungiDB:PSTT_08678"/>
<reference evidence="3" key="3">
    <citation type="journal article" date="2018" name="Mol. Plant Microbe Interact.">
        <title>Genome sequence resources for the wheat stripe rust pathogen (Puccinia striiformis f. sp. tritici) and the barley stripe rust pathogen (Puccinia striiformis f. sp. hordei).</title>
        <authorList>
            <person name="Xia C."/>
            <person name="Wang M."/>
            <person name="Yin C."/>
            <person name="Cornejo O.E."/>
            <person name="Hulbert S.H."/>
            <person name="Chen X."/>
        </authorList>
    </citation>
    <scope>NUCLEOTIDE SEQUENCE [LARGE SCALE GENOMIC DNA]</scope>
    <source>
        <strain evidence="3">93TX-2</strain>
    </source>
</reference>
<feature type="chain" id="PRO_5015676696" evidence="1">
    <location>
        <begin position="22"/>
        <end position="833"/>
    </location>
</feature>
<evidence type="ECO:0000313" key="3">
    <source>
        <dbReference type="Proteomes" id="UP000238274"/>
    </source>
</evidence>
<reference evidence="3" key="2">
    <citation type="journal article" date="2018" name="BMC Genomics">
        <title>Genomic insights into host adaptation between the wheat stripe rust pathogen (Puccinia striiformis f. sp. tritici) and the barley stripe rust pathogen (Puccinia striiformis f. sp. hordei).</title>
        <authorList>
            <person name="Xia C."/>
            <person name="Wang M."/>
            <person name="Yin C."/>
            <person name="Cornejo O.E."/>
            <person name="Hulbert S.H."/>
            <person name="Chen X."/>
        </authorList>
    </citation>
    <scope>NUCLEOTIDE SEQUENCE [LARGE SCALE GENOMIC DNA]</scope>
    <source>
        <strain evidence="3">93TX-2</strain>
    </source>
</reference>
<dbReference type="OrthoDB" id="2496426at2759"/>
<evidence type="ECO:0000256" key="1">
    <source>
        <dbReference type="SAM" id="SignalP"/>
    </source>
</evidence>
<dbReference type="VEuPathDB" id="FungiDB:PSTT_08679"/>
<dbReference type="AlphaFoldDB" id="A0A2S4VLW8"/>
<dbReference type="VEuPathDB" id="FungiDB:PSHT_08794"/>
<name>A0A2S4VLW8_9BASI</name>
<proteinExistence type="predicted"/>
<comment type="caution">
    <text evidence="2">The sequence shown here is derived from an EMBL/GenBank/DDBJ whole genome shotgun (WGS) entry which is preliminary data.</text>
</comment>
<evidence type="ECO:0000313" key="2">
    <source>
        <dbReference type="EMBL" id="POW10370.1"/>
    </source>
</evidence>
<reference evidence="2 3" key="1">
    <citation type="submission" date="2017-12" db="EMBL/GenBank/DDBJ databases">
        <title>Gene loss provides genomic basis for host adaptation in cereal stripe rust fungi.</title>
        <authorList>
            <person name="Xia C."/>
        </authorList>
    </citation>
    <scope>NUCLEOTIDE SEQUENCE [LARGE SCALE GENOMIC DNA]</scope>
    <source>
        <strain evidence="2 3">93TX-2</strain>
    </source>
</reference>
<feature type="signal peptide" evidence="1">
    <location>
        <begin position="1"/>
        <end position="21"/>
    </location>
</feature>
<keyword evidence="1" id="KW-0732">Signal</keyword>
<organism evidence="2 3">
    <name type="scientific">Puccinia striiformis</name>
    <dbReference type="NCBI Taxonomy" id="27350"/>
    <lineage>
        <taxon>Eukaryota</taxon>
        <taxon>Fungi</taxon>
        <taxon>Dikarya</taxon>
        <taxon>Basidiomycota</taxon>
        <taxon>Pucciniomycotina</taxon>
        <taxon>Pucciniomycetes</taxon>
        <taxon>Pucciniales</taxon>
        <taxon>Pucciniaceae</taxon>
        <taxon>Puccinia</taxon>
    </lineage>
</organism>
<accession>A0A2S4VLW8</accession>
<keyword evidence="3" id="KW-1185">Reference proteome</keyword>
<dbReference type="Proteomes" id="UP000238274">
    <property type="component" value="Unassembled WGS sequence"/>
</dbReference>
<gene>
    <name evidence="2" type="ORF">PSHT_08794</name>
</gene>